<feature type="compositionally biased region" description="Low complexity" evidence="1">
    <location>
        <begin position="1"/>
        <end position="33"/>
    </location>
</feature>
<feature type="region of interest" description="Disordered" evidence="1">
    <location>
        <begin position="1"/>
        <end position="37"/>
    </location>
</feature>
<accession>A0A8J5HSQ9</accession>
<dbReference type="Proteomes" id="UP000734854">
    <property type="component" value="Unassembled WGS sequence"/>
</dbReference>
<proteinExistence type="predicted"/>
<dbReference type="EMBL" id="JACMSC010000005">
    <property type="protein sequence ID" value="KAG6522827.1"/>
    <property type="molecule type" value="Genomic_DNA"/>
</dbReference>
<evidence type="ECO:0000313" key="3">
    <source>
        <dbReference type="Proteomes" id="UP000734854"/>
    </source>
</evidence>
<name>A0A8J5HSQ9_ZINOF</name>
<gene>
    <name evidence="2" type="ORF">ZIOFF_019982</name>
</gene>
<evidence type="ECO:0000313" key="2">
    <source>
        <dbReference type="EMBL" id="KAG6522827.1"/>
    </source>
</evidence>
<feature type="region of interest" description="Disordered" evidence="1">
    <location>
        <begin position="64"/>
        <end position="106"/>
    </location>
</feature>
<protein>
    <submittedName>
        <fullName evidence="2">Uncharacterized protein</fullName>
    </submittedName>
</protein>
<feature type="compositionally biased region" description="Basic and acidic residues" evidence="1">
    <location>
        <begin position="94"/>
        <end position="105"/>
    </location>
</feature>
<evidence type="ECO:0000256" key="1">
    <source>
        <dbReference type="SAM" id="MobiDB-lite"/>
    </source>
</evidence>
<reference evidence="2 3" key="1">
    <citation type="submission" date="2020-08" db="EMBL/GenBank/DDBJ databases">
        <title>Plant Genome Project.</title>
        <authorList>
            <person name="Zhang R.-G."/>
        </authorList>
    </citation>
    <scope>NUCLEOTIDE SEQUENCE [LARGE SCALE GENOMIC DNA]</scope>
    <source>
        <tissue evidence="2">Rhizome</tissue>
    </source>
</reference>
<keyword evidence="3" id="KW-1185">Reference proteome</keyword>
<sequence>MRSGASKSPPLSSNPDPSPCLSSSSNHSPASDDSSSRCEGLDLLVLAVIEIFGDRVFEKERIGRSGGGEAAAKNGRNEAREEEFAGGLKRKGNRRESTMPSRFKDSVLQPWKRSTRRRLSAGKRLDSGLNTVSETPLGCDRFLIPASRTLLVSVQLELDSVFFEQLGTVADSCASARRVDRQSLVGCKDVSMGEWVLMTVIDWVGNE</sequence>
<dbReference type="AlphaFoldDB" id="A0A8J5HSQ9"/>
<comment type="caution">
    <text evidence="2">The sequence shown here is derived from an EMBL/GenBank/DDBJ whole genome shotgun (WGS) entry which is preliminary data.</text>
</comment>
<organism evidence="2 3">
    <name type="scientific">Zingiber officinale</name>
    <name type="common">Ginger</name>
    <name type="synonym">Amomum zingiber</name>
    <dbReference type="NCBI Taxonomy" id="94328"/>
    <lineage>
        <taxon>Eukaryota</taxon>
        <taxon>Viridiplantae</taxon>
        <taxon>Streptophyta</taxon>
        <taxon>Embryophyta</taxon>
        <taxon>Tracheophyta</taxon>
        <taxon>Spermatophyta</taxon>
        <taxon>Magnoliopsida</taxon>
        <taxon>Liliopsida</taxon>
        <taxon>Zingiberales</taxon>
        <taxon>Zingiberaceae</taxon>
        <taxon>Zingiber</taxon>
    </lineage>
</organism>